<keyword evidence="1 2" id="KW-0193">Cuticle</keyword>
<dbReference type="PROSITE" id="PS00233">
    <property type="entry name" value="CHIT_BIND_RR_1"/>
    <property type="match status" value="1"/>
</dbReference>
<dbReference type="PANTHER" id="PTHR10380">
    <property type="entry name" value="CUTICLE PROTEIN"/>
    <property type="match status" value="1"/>
</dbReference>
<dbReference type="Pfam" id="PF00379">
    <property type="entry name" value="Chitin_bind_4"/>
    <property type="match status" value="1"/>
</dbReference>
<dbReference type="Proteomes" id="UP001445076">
    <property type="component" value="Unassembled WGS sequence"/>
</dbReference>
<evidence type="ECO:0000313" key="4">
    <source>
        <dbReference type="EMBL" id="KAK8740181.1"/>
    </source>
</evidence>
<name>A0AAW0XLU4_CHEQU</name>
<dbReference type="PANTHER" id="PTHR10380:SF237">
    <property type="entry name" value="CUTICULAR PROTEIN 65AU, ISOFORM A-RELATED"/>
    <property type="match status" value="1"/>
</dbReference>
<dbReference type="InterPro" id="IPR000618">
    <property type="entry name" value="Insect_cuticle"/>
</dbReference>
<keyword evidence="5" id="KW-1185">Reference proteome</keyword>
<reference evidence="4 5" key="1">
    <citation type="journal article" date="2024" name="BMC Genomics">
        <title>Genome assembly of redclaw crayfish (Cherax quadricarinatus) provides insights into its immune adaptation and hypoxia tolerance.</title>
        <authorList>
            <person name="Liu Z."/>
            <person name="Zheng J."/>
            <person name="Li H."/>
            <person name="Fang K."/>
            <person name="Wang S."/>
            <person name="He J."/>
            <person name="Zhou D."/>
            <person name="Weng S."/>
            <person name="Chi M."/>
            <person name="Gu Z."/>
            <person name="He J."/>
            <person name="Li F."/>
            <person name="Wang M."/>
        </authorList>
    </citation>
    <scope>NUCLEOTIDE SEQUENCE [LARGE SCALE GENOMIC DNA]</scope>
    <source>
        <strain evidence="4">ZL_2023a</strain>
    </source>
</reference>
<dbReference type="GO" id="GO:0008010">
    <property type="term" value="F:structural constituent of chitin-based larval cuticle"/>
    <property type="evidence" value="ECO:0007669"/>
    <property type="project" value="TreeGrafter"/>
</dbReference>
<dbReference type="PRINTS" id="PR00947">
    <property type="entry name" value="CUTICLE"/>
</dbReference>
<evidence type="ECO:0000256" key="1">
    <source>
        <dbReference type="ARBA" id="ARBA00022460"/>
    </source>
</evidence>
<organism evidence="4 5">
    <name type="scientific">Cherax quadricarinatus</name>
    <name type="common">Australian red claw crayfish</name>
    <dbReference type="NCBI Taxonomy" id="27406"/>
    <lineage>
        <taxon>Eukaryota</taxon>
        <taxon>Metazoa</taxon>
        <taxon>Ecdysozoa</taxon>
        <taxon>Arthropoda</taxon>
        <taxon>Crustacea</taxon>
        <taxon>Multicrustacea</taxon>
        <taxon>Malacostraca</taxon>
        <taxon>Eumalacostraca</taxon>
        <taxon>Eucarida</taxon>
        <taxon>Decapoda</taxon>
        <taxon>Pleocyemata</taxon>
        <taxon>Astacidea</taxon>
        <taxon>Parastacoidea</taxon>
        <taxon>Parastacidae</taxon>
        <taxon>Cherax</taxon>
    </lineage>
</organism>
<proteinExistence type="predicted"/>
<dbReference type="InterPro" id="IPR031311">
    <property type="entry name" value="CHIT_BIND_RR_consensus"/>
</dbReference>
<keyword evidence="3" id="KW-0732">Signal</keyword>
<evidence type="ECO:0000313" key="5">
    <source>
        <dbReference type="Proteomes" id="UP001445076"/>
    </source>
</evidence>
<dbReference type="GO" id="GO:0062129">
    <property type="term" value="C:chitin-based extracellular matrix"/>
    <property type="evidence" value="ECO:0007669"/>
    <property type="project" value="TreeGrafter"/>
</dbReference>
<sequence>MQLVIFAALVALAASAPRPDSPDKTATILRDDRITEDDGRYNFEVETSNGIVLSQSGSPVAQGAIGKAGQYSFTSPEGVKVTLKFVADENGYKPESPFLPVAPEFPHPVPDYVLRQIEFAAAEDAARARGEKV</sequence>
<feature type="chain" id="PRO_5043878180" evidence="3">
    <location>
        <begin position="16"/>
        <end position="133"/>
    </location>
</feature>
<dbReference type="InterPro" id="IPR050468">
    <property type="entry name" value="Cuticle_Struct_Prot"/>
</dbReference>
<evidence type="ECO:0000256" key="3">
    <source>
        <dbReference type="SAM" id="SignalP"/>
    </source>
</evidence>
<comment type="caution">
    <text evidence="4">The sequence shown here is derived from an EMBL/GenBank/DDBJ whole genome shotgun (WGS) entry which is preliminary data.</text>
</comment>
<feature type="signal peptide" evidence="3">
    <location>
        <begin position="1"/>
        <end position="15"/>
    </location>
</feature>
<protein>
    <submittedName>
        <fullName evidence="4">Uncharacterized protein</fullName>
    </submittedName>
</protein>
<dbReference type="EMBL" id="JARKIK010000034">
    <property type="protein sequence ID" value="KAK8740181.1"/>
    <property type="molecule type" value="Genomic_DNA"/>
</dbReference>
<accession>A0AAW0XLU4</accession>
<dbReference type="AlphaFoldDB" id="A0AAW0XLU4"/>
<dbReference type="PROSITE" id="PS51155">
    <property type="entry name" value="CHIT_BIND_RR_2"/>
    <property type="match status" value="1"/>
</dbReference>
<evidence type="ECO:0000256" key="2">
    <source>
        <dbReference type="PROSITE-ProRule" id="PRU00497"/>
    </source>
</evidence>
<gene>
    <name evidence="4" type="ORF">OTU49_003086</name>
</gene>